<dbReference type="Gene3D" id="3.10.100.10">
    <property type="entry name" value="Mannose-Binding Protein A, subunit A"/>
    <property type="match status" value="1"/>
</dbReference>
<keyword evidence="3" id="KW-1185">Reference proteome</keyword>
<dbReference type="SUPFAM" id="SSF56436">
    <property type="entry name" value="C-type lectin-like"/>
    <property type="match status" value="1"/>
</dbReference>
<comment type="caution">
    <text evidence="2">The sequence shown here is derived from an EMBL/GenBank/DDBJ whole genome shotgun (WGS) entry which is preliminary data.</text>
</comment>
<dbReference type="InterPro" id="IPR001304">
    <property type="entry name" value="C-type_lectin-like"/>
</dbReference>
<organism evidence="2 3">
    <name type="scientific">Petrolisthes cinctipes</name>
    <name type="common">Flat porcelain crab</name>
    <dbReference type="NCBI Taxonomy" id="88211"/>
    <lineage>
        <taxon>Eukaryota</taxon>
        <taxon>Metazoa</taxon>
        <taxon>Ecdysozoa</taxon>
        <taxon>Arthropoda</taxon>
        <taxon>Crustacea</taxon>
        <taxon>Multicrustacea</taxon>
        <taxon>Malacostraca</taxon>
        <taxon>Eumalacostraca</taxon>
        <taxon>Eucarida</taxon>
        <taxon>Decapoda</taxon>
        <taxon>Pleocyemata</taxon>
        <taxon>Anomura</taxon>
        <taxon>Galatheoidea</taxon>
        <taxon>Porcellanidae</taxon>
        <taxon>Petrolisthes</taxon>
    </lineage>
</organism>
<evidence type="ECO:0000259" key="1">
    <source>
        <dbReference type="PROSITE" id="PS50041"/>
    </source>
</evidence>
<gene>
    <name evidence="2" type="ORF">Pcinc_039511</name>
</gene>
<dbReference type="PANTHER" id="PTHR22803">
    <property type="entry name" value="MANNOSE, PHOSPHOLIPASE, LECTIN RECEPTOR RELATED"/>
    <property type="match status" value="1"/>
</dbReference>
<dbReference type="InterPro" id="IPR016186">
    <property type="entry name" value="C-type_lectin-like/link_sf"/>
</dbReference>
<dbReference type="Pfam" id="PF00059">
    <property type="entry name" value="Lectin_C"/>
    <property type="match status" value="1"/>
</dbReference>
<dbReference type="InterPro" id="IPR016187">
    <property type="entry name" value="CTDL_fold"/>
</dbReference>
<dbReference type="CDD" id="cd00037">
    <property type="entry name" value="CLECT"/>
    <property type="match status" value="1"/>
</dbReference>
<evidence type="ECO:0000313" key="3">
    <source>
        <dbReference type="Proteomes" id="UP001286313"/>
    </source>
</evidence>
<accession>A0AAE1BR31</accession>
<dbReference type="InterPro" id="IPR050111">
    <property type="entry name" value="C-type_lectin/snaclec_domain"/>
</dbReference>
<sequence length="183" mass="20352">MSVSSVTQCASVAVLDPQDQLLCFNTTNVCTKYNFRVGAKHNDSSSGPVTSCWTRHLTGPAFNTPFAQLVAEGCIEYVSTPETWHDARKYCRSIGGDLYVAGDYTGMKTYITLNGERQTWVGVANWTWLDGRPVDASEWVYFGEPDNGPDEQCARYRLVFAGLDDFICTMTHAFLCQKGISYP</sequence>
<reference evidence="2" key="1">
    <citation type="submission" date="2023-10" db="EMBL/GenBank/DDBJ databases">
        <title>Genome assemblies of two species of porcelain crab, Petrolisthes cinctipes and Petrolisthes manimaculis (Anomura: Porcellanidae).</title>
        <authorList>
            <person name="Angst P."/>
        </authorList>
    </citation>
    <scope>NUCLEOTIDE SEQUENCE</scope>
    <source>
        <strain evidence="2">PB745_01</strain>
        <tissue evidence="2">Gill</tissue>
    </source>
</reference>
<dbReference type="PROSITE" id="PS50041">
    <property type="entry name" value="C_TYPE_LECTIN_2"/>
    <property type="match status" value="1"/>
</dbReference>
<proteinExistence type="predicted"/>
<feature type="domain" description="C-type lectin" evidence="1">
    <location>
        <begin position="70"/>
        <end position="177"/>
    </location>
</feature>
<dbReference type="EMBL" id="JAWQEG010006751">
    <property type="protein sequence ID" value="KAK3853974.1"/>
    <property type="molecule type" value="Genomic_DNA"/>
</dbReference>
<dbReference type="Proteomes" id="UP001286313">
    <property type="component" value="Unassembled WGS sequence"/>
</dbReference>
<evidence type="ECO:0000313" key="2">
    <source>
        <dbReference type="EMBL" id="KAK3853974.1"/>
    </source>
</evidence>
<dbReference type="AlphaFoldDB" id="A0AAE1BR31"/>
<name>A0AAE1BR31_PETCI</name>
<protein>
    <recommendedName>
        <fullName evidence="1">C-type lectin domain-containing protein</fullName>
    </recommendedName>
</protein>
<dbReference type="SMART" id="SM00034">
    <property type="entry name" value="CLECT"/>
    <property type="match status" value="1"/>
</dbReference>